<keyword evidence="11" id="KW-0812">Transmembrane</keyword>
<proteinExistence type="inferred from homology"/>
<evidence type="ECO:0000259" key="14">
    <source>
        <dbReference type="Pfam" id="PF13802"/>
    </source>
</evidence>
<dbReference type="SUPFAM" id="SSF51011">
    <property type="entry name" value="Glycosyl hydrolase domain"/>
    <property type="match status" value="1"/>
</dbReference>
<accession>A0ABR2K823</accession>
<dbReference type="InterPro" id="IPR011013">
    <property type="entry name" value="Gal_mutarotase_sf_dom"/>
</dbReference>
<organism evidence="16 17">
    <name type="scientific">Tritrichomonas musculus</name>
    <dbReference type="NCBI Taxonomy" id="1915356"/>
    <lineage>
        <taxon>Eukaryota</taxon>
        <taxon>Metamonada</taxon>
        <taxon>Parabasalia</taxon>
        <taxon>Tritrichomonadida</taxon>
        <taxon>Tritrichomonadidae</taxon>
        <taxon>Tritrichomonas</taxon>
    </lineage>
</organism>
<dbReference type="Proteomes" id="UP001470230">
    <property type="component" value="Unassembled WGS sequence"/>
</dbReference>
<feature type="domain" description="Glycosyl hydrolase family 31 C-terminal" evidence="15">
    <location>
        <begin position="615"/>
        <end position="702"/>
    </location>
</feature>
<dbReference type="InterPro" id="IPR013780">
    <property type="entry name" value="Glyco_hydro_b"/>
</dbReference>
<evidence type="ECO:0000259" key="15">
    <source>
        <dbReference type="Pfam" id="PF21365"/>
    </source>
</evidence>
<evidence type="ECO:0000256" key="1">
    <source>
        <dbReference type="ARBA" id="ARBA00004240"/>
    </source>
</evidence>
<name>A0ABR2K823_9EUKA</name>
<feature type="transmembrane region" description="Helical" evidence="11">
    <location>
        <begin position="843"/>
        <end position="870"/>
    </location>
</feature>
<comment type="similarity">
    <text evidence="3 10">Belongs to the glycosyl hydrolase 31 family.</text>
</comment>
<feature type="signal peptide" evidence="12">
    <location>
        <begin position="1"/>
        <end position="16"/>
    </location>
</feature>
<dbReference type="InterPro" id="IPR000322">
    <property type="entry name" value="Glyco_hydro_31_TIM"/>
</dbReference>
<dbReference type="PANTHER" id="PTHR22762">
    <property type="entry name" value="ALPHA-GLUCOSIDASE"/>
    <property type="match status" value="1"/>
</dbReference>
<evidence type="ECO:0000256" key="3">
    <source>
        <dbReference type="ARBA" id="ARBA00007806"/>
    </source>
</evidence>
<evidence type="ECO:0000256" key="8">
    <source>
        <dbReference type="ARBA" id="ARBA00023295"/>
    </source>
</evidence>
<evidence type="ECO:0000256" key="6">
    <source>
        <dbReference type="ARBA" id="ARBA00022824"/>
    </source>
</evidence>
<dbReference type="Pfam" id="PF21365">
    <property type="entry name" value="Glyco_hydro_31_3rd"/>
    <property type="match status" value="1"/>
</dbReference>
<feature type="domain" description="Glycoside hydrolase family 31 N-terminal" evidence="14">
    <location>
        <begin position="121"/>
        <end position="249"/>
    </location>
</feature>
<dbReference type="Gene3D" id="2.60.40.1760">
    <property type="entry name" value="glycosyl hydrolase (family 31)"/>
    <property type="match status" value="1"/>
</dbReference>
<evidence type="ECO:0000256" key="11">
    <source>
        <dbReference type="SAM" id="Phobius"/>
    </source>
</evidence>
<dbReference type="SUPFAM" id="SSF74650">
    <property type="entry name" value="Galactose mutarotase-like"/>
    <property type="match status" value="1"/>
</dbReference>
<evidence type="ECO:0000256" key="9">
    <source>
        <dbReference type="ARBA" id="ARBA00042895"/>
    </source>
</evidence>
<evidence type="ECO:0000256" key="12">
    <source>
        <dbReference type="SAM" id="SignalP"/>
    </source>
</evidence>
<dbReference type="CDD" id="cd14752">
    <property type="entry name" value="GH31_N"/>
    <property type="match status" value="1"/>
</dbReference>
<dbReference type="Pfam" id="PF01055">
    <property type="entry name" value="Glyco_hydro_31_2nd"/>
    <property type="match status" value="1"/>
</dbReference>
<keyword evidence="8 10" id="KW-0326">Glycosidase</keyword>
<dbReference type="SUPFAM" id="SSF51445">
    <property type="entry name" value="(Trans)glycosidases"/>
    <property type="match status" value="1"/>
</dbReference>
<evidence type="ECO:0000256" key="2">
    <source>
        <dbReference type="ARBA" id="ARBA00004833"/>
    </source>
</evidence>
<gene>
    <name evidence="16" type="ORF">M9Y10_038252</name>
</gene>
<evidence type="ECO:0000256" key="4">
    <source>
        <dbReference type="ARBA" id="ARBA00022729"/>
    </source>
</evidence>
<evidence type="ECO:0000256" key="7">
    <source>
        <dbReference type="ARBA" id="ARBA00023180"/>
    </source>
</evidence>
<dbReference type="InterPro" id="IPR048395">
    <property type="entry name" value="Glyco_hydro_31_C"/>
</dbReference>
<dbReference type="Gene3D" id="2.60.40.1180">
    <property type="entry name" value="Golgi alpha-mannosidase II"/>
    <property type="match status" value="2"/>
</dbReference>
<evidence type="ECO:0000256" key="5">
    <source>
        <dbReference type="ARBA" id="ARBA00022801"/>
    </source>
</evidence>
<keyword evidence="11" id="KW-1133">Transmembrane helix</keyword>
<keyword evidence="6" id="KW-0256">Endoplasmic reticulum</keyword>
<dbReference type="PANTHER" id="PTHR22762:SF54">
    <property type="entry name" value="BCDNA.GH04962"/>
    <property type="match status" value="1"/>
</dbReference>
<comment type="caution">
    <text evidence="16">The sequence shown here is derived from an EMBL/GenBank/DDBJ whole genome shotgun (WGS) entry which is preliminary data.</text>
</comment>
<evidence type="ECO:0000313" key="17">
    <source>
        <dbReference type="Proteomes" id="UP001470230"/>
    </source>
</evidence>
<keyword evidence="7" id="KW-0325">Glycoprotein</keyword>
<dbReference type="InterPro" id="IPR017853">
    <property type="entry name" value="GH"/>
</dbReference>
<evidence type="ECO:0000259" key="13">
    <source>
        <dbReference type="Pfam" id="PF01055"/>
    </source>
</evidence>
<keyword evidence="5 10" id="KW-0378">Hydrolase</keyword>
<dbReference type="InterPro" id="IPR025887">
    <property type="entry name" value="Glyco_hydro_31_N_dom"/>
</dbReference>
<feature type="domain" description="Glycoside hydrolase family 31 TIM barrel" evidence="13">
    <location>
        <begin position="288"/>
        <end position="606"/>
    </location>
</feature>
<evidence type="ECO:0000313" key="16">
    <source>
        <dbReference type="EMBL" id="KAK8887214.1"/>
    </source>
</evidence>
<comment type="subcellular location">
    <subcellularLocation>
        <location evidence="1">Endoplasmic reticulum</location>
    </subcellularLocation>
</comment>
<evidence type="ECO:0000256" key="10">
    <source>
        <dbReference type="RuleBase" id="RU361185"/>
    </source>
</evidence>
<sequence length="899" mass="102837">MVHVLAFLIVAINSNTHENCEKIPFCRKNFEHLTNYYVLCNTYIFNITHLTIYLQDKNKLNNITLTISSPKDIGIHIKTGANNTSNVFENNIFKYDLSSESCIINQTIFQNFRKFELRYSPDDYFQLSTSNIEILIHINPFTIDILKSSQVIATLNKKQLFISEYTEIIKDYDDTKTNSGIDISLDSKGTYFFSGLGGISQSFNIDENVYRLYNTGSYPMHSSVPFVVAHSNYKSPVGLFWANPSDTFIQCINNSIRFLSETGFVDLYVFLGSYSDIQEQYSLLTGKPFFPPIFSLGYHQCRSFYETQNEVYSVMANMKKAKLSFDSIWLDINHLPFHASFGYNETTFSEPKKLIGLILTDDRYLIRVSNPYLPVNVNHKQFTEASLRHYLVNQSDKVTPYISQSTAFPDFLNPDVRSWWANQYNYDVDISSTNVFYWNDKDDGSFPKDSIHFNGFQNRDIHNIYGLLMSASTSQGLINRNLQNKENSHLRPYLVSLNVFSGSQKYAWSWTGDNSATWEDLERSLAQVVSSGVSGIPFTGSNVGGFKGHPSDELIVRWFQLASWTYPFFRQQSLAKIEPYLYRNELFEGISNAITTRYKHLLVWYNAAHISNLTGNPIVKPLWLFLESSKNFLSAHNITDQVIVADVFMIAPILIQNQTIRNVIKPPGRWYCYPGGYELQESTNFLVTLMDTPVFLAGGKIILVYQEIGPTTIETIQEPNLDMYISLDENDEACGEVYIDDGVSFNYNNGSFFKVIIQLKNGKLKINRQGNFGMGDEDDGSFIKKIQIKNIYVFGLKKKPKSIRNFVTHFNGDRFLINIPSDSPLYLQNKTNMRIIAMSINPMTLATIIVGVLLCVGIITISIIVPIFLLRREKMKEISEAPKDESIDIKNPILENESI</sequence>
<keyword evidence="4 12" id="KW-0732">Signal</keyword>
<dbReference type="Pfam" id="PF13802">
    <property type="entry name" value="Gal_mutarotas_2"/>
    <property type="match status" value="1"/>
</dbReference>
<reference evidence="16 17" key="1">
    <citation type="submission" date="2024-04" db="EMBL/GenBank/DDBJ databases">
        <title>Tritrichomonas musculus Genome.</title>
        <authorList>
            <person name="Alves-Ferreira E."/>
            <person name="Grigg M."/>
            <person name="Lorenzi H."/>
            <person name="Galac M."/>
        </authorList>
    </citation>
    <scope>NUCLEOTIDE SEQUENCE [LARGE SCALE GENOMIC DNA]</scope>
    <source>
        <strain evidence="16 17">EAF2021</strain>
    </source>
</reference>
<dbReference type="Gene3D" id="3.20.20.80">
    <property type="entry name" value="Glycosidases"/>
    <property type="match status" value="2"/>
</dbReference>
<protein>
    <recommendedName>
        <fullName evidence="9">Glucosidase II subunit alpha</fullName>
    </recommendedName>
</protein>
<keyword evidence="11" id="KW-0472">Membrane</keyword>
<keyword evidence="17" id="KW-1185">Reference proteome</keyword>
<feature type="chain" id="PRO_5047325193" description="Glucosidase II subunit alpha" evidence="12">
    <location>
        <begin position="17"/>
        <end position="899"/>
    </location>
</feature>
<dbReference type="EMBL" id="JAPFFF010000006">
    <property type="protein sequence ID" value="KAK8887214.1"/>
    <property type="molecule type" value="Genomic_DNA"/>
</dbReference>
<comment type="pathway">
    <text evidence="2">Glycan metabolism; N-glycan metabolism.</text>
</comment>